<reference evidence="1" key="1">
    <citation type="journal article" date="2019" name="bioRxiv">
        <title>The Genome of the Zebra Mussel, Dreissena polymorpha: A Resource for Invasive Species Research.</title>
        <authorList>
            <person name="McCartney M.A."/>
            <person name="Auch B."/>
            <person name="Kono T."/>
            <person name="Mallez S."/>
            <person name="Zhang Y."/>
            <person name="Obille A."/>
            <person name="Becker A."/>
            <person name="Abrahante J.E."/>
            <person name="Garbe J."/>
            <person name="Badalamenti J.P."/>
            <person name="Herman A."/>
            <person name="Mangelson H."/>
            <person name="Liachko I."/>
            <person name="Sullivan S."/>
            <person name="Sone E.D."/>
            <person name="Koren S."/>
            <person name="Silverstein K.A.T."/>
            <person name="Beckman K.B."/>
            <person name="Gohl D.M."/>
        </authorList>
    </citation>
    <scope>NUCLEOTIDE SEQUENCE</scope>
    <source>
        <strain evidence="1">Duluth1</strain>
        <tissue evidence="1">Whole animal</tissue>
    </source>
</reference>
<sequence>MLYGLSHEIKHEARCPIMSDGRPMLALVWEWQCDCSVTEYGKNVDGDKVLNFWRFKFPERQRMMYSCSQGIVSCLNKHRTTLVCFVWRPVASHLFVIYNHLRQSYGSRMKHTVIRQ</sequence>
<accession>A0A9D4BU00</accession>
<evidence type="ECO:0000313" key="2">
    <source>
        <dbReference type="Proteomes" id="UP000828390"/>
    </source>
</evidence>
<keyword evidence="2" id="KW-1185">Reference proteome</keyword>
<dbReference type="EMBL" id="JAIWYP010000014">
    <property type="protein sequence ID" value="KAH3708587.1"/>
    <property type="molecule type" value="Genomic_DNA"/>
</dbReference>
<protein>
    <submittedName>
        <fullName evidence="1">Uncharacterized protein</fullName>
    </submittedName>
</protein>
<dbReference type="AlphaFoldDB" id="A0A9D4BU00"/>
<comment type="caution">
    <text evidence="1">The sequence shown here is derived from an EMBL/GenBank/DDBJ whole genome shotgun (WGS) entry which is preliminary data.</text>
</comment>
<dbReference type="Proteomes" id="UP000828390">
    <property type="component" value="Unassembled WGS sequence"/>
</dbReference>
<reference evidence="1" key="2">
    <citation type="submission" date="2020-11" db="EMBL/GenBank/DDBJ databases">
        <authorList>
            <person name="McCartney M.A."/>
            <person name="Auch B."/>
            <person name="Kono T."/>
            <person name="Mallez S."/>
            <person name="Becker A."/>
            <person name="Gohl D.M."/>
            <person name="Silverstein K.A.T."/>
            <person name="Koren S."/>
            <person name="Bechman K.B."/>
            <person name="Herman A."/>
            <person name="Abrahante J.E."/>
            <person name="Garbe J."/>
        </authorList>
    </citation>
    <scope>NUCLEOTIDE SEQUENCE</scope>
    <source>
        <strain evidence="1">Duluth1</strain>
        <tissue evidence="1">Whole animal</tissue>
    </source>
</reference>
<organism evidence="1 2">
    <name type="scientific">Dreissena polymorpha</name>
    <name type="common">Zebra mussel</name>
    <name type="synonym">Mytilus polymorpha</name>
    <dbReference type="NCBI Taxonomy" id="45954"/>
    <lineage>
        <taxon>Eukaryota</taxon>
        <taxon>Metazoa</taxon>
        <taxon>Spiralia</taxon>
        <taxon>Lophotrochozoa</taxon>
        <taxon>Mollusca</taxon>
        <taxon>Bivalvia</taxon>
        <taxon>Autobranchia</taxon>
        <taxon>Heteroconchia</taxon>
        <taxon>Euheterodonta</taxon>
        <taxon>Imparidentia</taxon>
        <taxon>Neoheterodontei</taxon>
        <taxon>Myida</taxon>
        <taxon>Dreissenoidea</taxon>
        <taxon>Dreissenidae</taxon>
        <taxon>Dreissena</taxon>
    </lineage>
</organism>
<proteinExistence type="predicted"/>
<gene>
    <name evidence="1" type="ORF">DPMN_068042</name>
</gene>
<name>A0A9D4BU00_DREPO</name>
<evidence type="ECO:0000313" key="1">
    <source>
        <dbReference type="EMBL" id="KAH3708587.1"/>
    </source>
</evidence>